<evidence type="ECO:0000256" key="3">
    <source>
        <dbReference type="ARBA" id="ARBA00022692"/>
    </source>
</evidence>
<accession>A0A6J6SXX4</accession>
<evidence type="ECO:0000256" key="6">
    <source>
        <dbReference type="SAM" id="Phobius"/>
    </source>
</evidence>
<reference evidence="7" key="1">
    <citation type="submission" date="2020-05" db="EMBL/GenBank/DDBJ databases">
        <authorList>
            <person name="Chiriac C."/>
            <person name="Salcher M."/>
            <person name="Ghai R."/>
            <person name="Kavagutti S V."/>
        </authorList>
    </citation>
    <scope>NUCLEOTIDE SEQUENCE</scope>
</reference>
<keyword evidence="5 6" id="KW-0472">Membrane</keyword>
<evidence type="ECO:0000256" key="2">
    <source>
        <dbReference type="ARBA" id="ARBA00022475"/>
    </source>
</evidence>
<dbReference type="PANTHER" id="PTHR39087">
    <property type="entry name" value="UPF0104 MEMBRANE PROTEIN MJ1595"/>
    <property type="match status" value="1"/>
</dbReference>
<organism evidence="7">
    <name type="scientific">freshwater metagenome</name>
    <dbReference type="NCBI Taxonomy" id="449393"/>
    <lineage>
        <taxon>unclassified sequences</taxon>
        <taxon>metagenomes</taxon>
        <taxon>ecological metagenomes</taxon>
    </lineage>
</organism>
<keyword evidence="2" id="KW-1003">Cell membrane</keyword>
<dbReference type="NCBIfam" id="TIGR00374">
    <property type="entry name" value="flippase-like domain"/>
    <property type="match status" value="1"/>
</dbReference>
<comment type="subcellular location">
    <subcellularLocation>
        <location evidence="1">Cell membrane</location>
        <topology evidence="1">Multi-pass membrane protein</topology>
    </subcellularLocation>
</comment>
<feature type="transmembrane region" description="Helical" evidence="6">
    <location>
        <begin position="241"/>
        <end position="261"/>
    </location>
</feature>
<feature type="transmembrane region" description="Helical" evidence="6">
    <location>
        <begin position="55"/>
        <end position="78"/>
    </location>
</feature>
<evidence type="ECO:0000256" key="4">
    <source>
        <dbReference type="ARBA" id="ARBA00022989"/>
    </source>
</evidence>
<feature type="transmembrane region" description="Helical" evidence="6">
    <location>
        <begin position="16"/>
        <end position="35"/>
    </location>
</feature>
<gene>
    <name evidence="7" type="ORF">UFOPK2810_00249</name>
    <name evidence="8" type="ORF">UFOPK3957_00940</name>
</gene>
<dbReference type="InterPro" id="IPR022791">
    <property type="entry name" value="L-PG_synthase/AglD"/>
</dbReference>
<feature type="transmembrane region" description="Helical" evidence="6">
    <location>
        <begin position="134"/>
        <end position="153"/>
    </location>
</feature>
<protein>
    <submittedName>
        <fullName evidence="7">Unannotated protein</fullName>
    </submittedName>
</protein>
<evidence type="ECO:0000313" key="8">
    <source>
        <dbReference type="EMBL" id="CAB4989641.1"/>
    </source>
</evidence>
<name>A0A6J6SXX4_9ZZZZ</name>
<sequence>MTDIATPVKNKSRKKTIITTIVGLVIMVAIFAVLFPHFADYKQALQQLAEMPNIWIAALVLAGIINIAVYPVTALAAIPHIGYRAAFVERQAGFLVSNIIPGGGAVAVGTQYGILARYGVSTASAAAAVSADAVWTYLLTLGFPSIAVVLLVIEGRSTAGFALAAGIGLAVVIVSLIVIIMTLRSEDGALRIARFAQRPVSAVYRRFKRNAPDLSSVLLEFHQHASAMVATRWRQLTITNLAAQLTPMLVLWCALAGLGAYPDPLTLVEIFAAYSVALLLTSFPITPGGLGTVDAALVALLVAFGVDSSTAIAADLVWRIVWFLPQLLVGLGAIGLYWWDRRKDAGRGLV</sequence>
<feature type="transmembrane region" description="Helical" evidence="6">
    <location>
        <begin position="159"/>
        <end position="183"/>
    </location>
</feature>
<evidence type="ECO:0000256" key="5">
    <source>
        <dbReference type="ARBA" id="ARBA00023136"/>
    </source>
</evidence>
<feature type="transmembrane region" description="Helical" evidence="6">
    <location>
        <begin position="320"/>
        <end position="339"/>
    </location>
</feature>
<dbReference type="GO" id="GO:0005886">
    <property type="term" value="C:plasma membrane"/>
    <property type="evidence" value="ECO:0007669"/>
    <property type="project" value="UniProtKB-SubCell"/>
</dbReference>
<dbReference type="Pfam" id="PF03706">
    <property type="entry name" value="LPG_synthase_TM"/>
    <property type="match status" value="1"/>
</dbReference>
<evidence type="ECO:0000313" key="7">
    <source>
        <dbReference type="EMBL" id="CAB4739585.1"/>
    </source>
</evidence>
<keyword evidence="3 6" id="KW-0812">Transmembrane</keyword>
<dbReference type="EMBL" id="CAEZYZ010000026">
    <property type="protein sequence ID" value="CAB4739585.1"/>
    <property type="molecule type" value="Genomic_DNA"/>
</dbReference>
<keyword evidence="4 6" id="KW-1133">Transmembrane helix</keyword>
<dbReference type="AlphaFoldDB" id="A0A6J6SXX4"/>
<feature type="transmembrane region" description="Helical" evidence="6">
    <location>
        <begin position="267"/>
        <end position="286"/>
    </location>
</feature>
<proteinExistence type="predicted"/>
<evidence type="ECO:0000256" key="1">
    <source>
        <dbReference type="ARBA" id="ARBA00004651"/>
    </source>
</evidence>
<dbReference type="EMBL" id="CAFBOM010000147">
    <property type="protein sequence ID" value="CAB4989641.1"/>
    <property type="molecule type" value="Genomic_DNA"/>
</dbReference>
<dbReference type="PANTHER" id="PTHR39087:SF2">
    <property type="entry name" value="UPF0104 MEMBRANE PROTEIN MJ1595"/>
    <property type="match status" value="1"/>
</dbReference>